<evidence type="ECO:0000313" key="8">
    <source>
        <dbReference type="Proteomes" id="UP001370758"/>
    </source>
</evidence>
<keyword evidence="2" id="KW-0805">Transcription regulation</keyword>
<evidence type="ECO:0000259" key="6">
    <source>
        <dbReference type="PROSITE" id="PS51360"/>
    </source>
</evidence>
<reference evidence="7 8" key="1">
    <citation type="submission" date="2023-08" db="EMBL/GenBank/DDBJ databases">
        <authorList>
            <person name="Palmer J.M."/>
        </authorList>
    </citation>
    <scope>NUCLEOTIDE SEQUENCE [LARGE SCALE GENOMIC DNA]</scope>
    <source>
        <strain evidence="7 8">TWF481</strain>
    </source>
</reference>
<dbReference type="SMART" id="SM00719">
    <property type="entry name" value="Plus3"/>
    <property type="match status" value="1"/>
</dbReference>
<protein>
    <recommendedName>
        <fullName evidence="6">Plus3 domain-containing protein</fullName>
    </recommendedName>
</protein>
<feature type="region of interest" description="Disordered" evidence="5">
    <location>
        <begin position="230"/>
        <end position="342"/>
    </location>
</feature>
<feature type="compositionally biased region" description="Basic and acidic residues" evidence="5">
    <location>
        <begin position="260"/>
        <end position="274"/>
    </location>
</feature>
<feature type="compositionally biased region" description="Acidic residues" evidence="5">
    <location>
        <begin position="309"/>
        <end position="320"/>
    </location>
</feature>
<feature type="compositionally biased region" description="Basic residues" evidence="5">
    <location>
        <begin position="230"/>
        <end position="239"/>
    </location>
</feature>
<evidence type="ECO:0000256" key="3">
    <source>
        <dbReference type="ARBA" id="ARBA00023163"/>
    </source>
</evidence>
<comment type="subcellular location">
    <subcellularLocation>
        <location evidence="1">Nucleus</location>
    </subcellularLocation>
</comment>
<feature type="compositionally biased region" description="Low complexity" evidence="5">
    <location>
        <begin position="152"/>
        <end position="165"/>
    </location>
</feature>
<keyword evidence="4" id="KW-0539">Nucleus</keyword>
<dbReference type="Gene3D" id="3.90.70.200">
    <property type="entry name" value="Plus-3 domain"/>
    <property type="match status" value="1"/>
</dbReference>
<dbReference type="PANTHER" id="PTHR13115:SF8">
    <property type="entry name" value="RNA POLYMERASE-ASSOCIATED PROTEIN RTF1 HOMOLOG"/>
    <property type="match status" value="1"/>
</dbReference>
<evidence type="ECO:0000313" key="7">
    <source>
        <dbReference type="EMBL" id="KAK6500358.1"/>
    </source>
</evidence>
<comment type="caution">
    <text evidence="7">The sequence shown here is derived from an EMBL/GenBank/DDBJ whole genome shotgun (WGS) entry which is preliminary data.</text>
</comment>
<evidence type="ECO:0000256" key="2">
    <source>
        <dbReference type="ARBA" id="ARBA00023015"/>
    </source>
</evidence>
<proteinExistence type="predicted"/>
<dbReference type="GO" id="GO:1990269">
    <property type="term" value="F:RNA polymerase II C-terminal domain phosphoserine binding"/>
    <property type="evidence" value="ECO:0007669"/>
    <property type="project" value="TreeGrafter"/>
</dbReference>
<feature type="compositionally biased region" description="Gly residues" evidence="5">
    <location>
        <begin position="97"/>
        <end position="108"/>
    </location>
</feature>
<gene>
    <name evidence="7" type="ORF">TWF481_010701</name>
</gene>
<feature type="region of interest" description="Disordered" evidence="5">
    <location>
        <begin position="1"/>
        <end position="180"/>
    </location>
</feature>
<keyword evidence="3" id="KW-0804">Transcription</keyword>
<sequence length="683" mass="75360">MSDGFDDLDDELLGLGGGNASDGSDDGHHSDSESKPAAKQASSGGGGDGEGDLSGDESEGAISDSTVGSQSRKRKVTTVVTSPSPPRGDDDDDDGEVGGGVSGKGGAGGRKRPSPGEDEGSPPKKRAKGPAGGGRKGKKRRGSDDEDDDGSVSDAPSSAIASEPISSDDEMADSPADLYPYDGIYKSAAEKAQVENFNQLQREQFIAERKEEVDKYRENEQMVNLARRKKLALAKKKKRAAEDDDYDDSLHASAGARRSTRGDSSAKKSADSKKNASLSALRQKRDEKHARKVGGGDTDRSKKRREPVSEGEDEESDNEHDDTQWAASQEKPSAPTRKGSEEATFDDIKLLMVTRNTITKYWFYPNFEKATSGCFVRVSIGNHPDTGKLVYRLCQIKDWQDSKSIYEISSGDRTIKFRRNAIIVTGASEKPTRVDVISDSQPTEDEWRWYAGSMEVAKLKRPDVAFVEHKRKDVRSLITHQLTNEDFDVMRRMRMSYYPDDPILPNLDLPSLQRRRQQLVDEGDETEILRIDRELEWRAPPRSITAARSRPTQLDILGQINKRNRETNRQDIRKAQIEEKKRNEIAARMAAENGDSSFMDPFARVKTYAKIYHNEKPKDKEGDVDDLFEDDGGKEKEKNGASGGAGLGKTDSKVPQVKVPQNKGIDAAIASMDLQFDIDFNDI</sequence>
<dbReference type="PANTHER" id="PTHR13115">
    <property type="entry name" value="RNA POLYMERASE-ASSOCIATED PROTEIN RTF1 HOMOLOG"/>
    <property type="match status" value="1"/>
</dbReference>
<evidence type="ECO:0000256" key="4">
    <source>
        <dbReference type="ARBA" id="ARBA00023242"/>
    </source>
</evidence>
<dbReference type="InterPro" id="IPR004343">
    <property type="entry name" value="Plus-3_dom"/>
</dbReference>
<dbReference type="GO" id="GO:0016593">
    <property type="term" value="C:Cdc73/Paf1 complex"/>
    <property type="evidence" value="ECO:0007669"/>
    <property type="project" value="TreeGrafter"/>
</dbReference>
<dbReference type="Pfam" id="PF03126">
    <property type="entry name" value="Plus-3"/>
    <property type="match status" value="1"/>
</dbReference>
<feature type="domain" description="Plus3" evidence="6">
    <location>
        <begin position="342"/>
        <end position="479"/>
    </location>
</feature>
<feature type="region of interest" description="Disordered" evidence="5">
    <location>
        <begin position="617"/>
        <end position="659"/>
    </location>
</feature>
<feature type="compositionally biased region" description="Basic and acidic residues" evidence="5">
    <location>
        <begin position="25"/>
        <end position="36"/>
    </location>
</feature>
<dbReference type="AlphaFoldDB" id="A0AAV9W1I2"/>
<name>A0AAV9W1I2_9PEZI</name>
<evidence type="ECO:0000256" key="1">
    <source>
        <dbReference type="ARBA" id="ARBA00004123"/>
    </source>
</evidence>
<dbReference type="GO" id="GO:0003677">
    <property type="term" value="F:DNA binding"/>
    <property type="evidence" value="ECO:0007669"/>
    <property type="project" value="InterPro"/>
</dbReference>
<dbReference type="EMBL" id="JAVHJL010000007">
    <property type="protein sequence ID" value="KAK6500358.1"/>
    <property type="molecule type" value="Genomic_DNA"/>
</dbReference>
<dbReference type="Proteomes" id="UP001370758">
    <property type="component" value="Unassembled WGS sequence"/>
</dbReference>
<dbReference type="InterPro" id="IPR036128">
    <property type="entry name" value="Plus3-like_sf"/>
</dbReference>
<organism evidence="7 8">
    <name type="scientific">Arthrobotrys musiformis</name>
    <dbReference type="NCBI Taxonomy" id="47236"/>
    <lineage>
        <taxon>Eukaryota</taxon>
        <taxon>Fungi</taxon>
        <taxon>Dikarya</taxon>
        <taxon>Ascomycota</taxon>
        <taxon>Pezizomycotina</taxon>
        <taxon>Orbiliomycetes</taxon>
        <taxon>Orbiliales</taxon>
        <taxon>Orbiliaceae</taxon>
        <taxon>Arthrobotrys</taxon>
    </lineage>
</organism>
<dbReference type="PROSITE" id="PS51360">
    <property type="entry name" value="PLUS3"/>
    <property type="match status" value="1"/>
</dbReference>
<feature type="compositionally biased region" description="Acidic residues" evidence="5">
    <location>
        <begin position="1"/>
        <end position="12"/>
    </location>
</feature>
<accession>A0AAV9W1I2</accession>
<feature type="compositionally biased region" description="Acidic residues" evidence="5">
    <location>
        <begin position="49"/>
        <end position="59"/>
    </location>
</feature>
<keyword evidence="8" id="KW-1185">Reference proteome</keyword>
<evidence type="ECO:0000256" key="5">
    <source>
        <dbReference type="SAM" id="MobiDB-lite"/>
    </source>
</evidence>
<dbReference type="SUPFAM" id="SSF159042">
    <property type="entry name" value="Plus3-like"/>
    <property type="match status" value="1"/>
</dbReference>